<dbReference type="GO" id="GO:0005886">
    <property type="term" value="C:plasma membrane"/>
    <property type="evidence" value="ECO:0007669"/>
    <property type="project" value="TreeGrafter"/>
</dbReference>
<keyword evidence="11 13" id="KW-0443">Lipid metabolism</keyword>
<gene>
    <name evidence="13" type="primary">lpxK</name>
    <name evidence="14" type="ORF">CIN_16110</name>
</gene>
<feature type="binding site" evidence="13">
    <location>
        <begin position="52"/>
        <end position="59"/>
    </location>
    <ligand>
        <name>ATP</name>
        <dbReference type="ChEBI" id="CHEBI:30616"/>
    </ligand>
</feature>
<dbReference type="UniPathway" id="UPA00359">
    <property type="reaction ID" value="UER00482"/>
</dbReference>
<evidence type="ECO:0000256" key="3">
    <source>
        <dbReference type="ARBA" id="ARBA00012071"/>
    </source>
</evidence>
<dbReference type="PANTHER" id="PTHR42724">
    <property type="entry name" value="TETRAACYLDISACCHARIDE 4'-KINASE"/>
    <property type="match status" value="1"/>
</dbReference>
<accession>G6F1W5</accession>
<dbReference type="RefSeq" id="WP_008854601.1">
    <property type="nucleotide sequence ID" value="NZ_AGFR01000009.1"/>
</dbReference>
<dbReference type="GO" id="GO:0005524">
    <property type="term" value="F:ATP binding"/>
    <property type="evidence" value="ECO:0007669"/>
    <property type="project" value="UniProtKB-UniRule"/>
</dbReference>
<dbReference type="SUPFAM" id="SSF52540">
    <property type="entry name" value="P-loop containing nucleoside triphosphate hydrolases"/>
    <property type="match status" value="1"/>
</dbReference>
<dbReference type="EMBL" id="AGFR01000009">
    <property type="protein sequence ID" value="EHD13419.1"/>
    <property type="molecule type" value="Genomic_DNA"/>
</dbReference>
<evidence type="ECO:0000256" key="4">
    <source>
        <dbReference type="ARBA" id="ARBA00016436"/>
    </source>
</evidence>
<comment type="similarity">
    <text evidence="13">Belongs to the LpxK family.</text>
</comment>
<keyword evidence="8 13" id="KW-0547">Nucleotide-binding</keyword>
<keyword evidence="9 13" id="KW-0418">Kinase</keyword>
<evidence type="ECO:0000256" key="12">
    <source>
        <dbReference type="ARBA" id="ARBA00029757"/>
    </source>
</evidence>
<dbReference type="EC" id="2.7.1.130" evidence="3 13"/>
<evidence type="ECO:0000256" key="10">
    <source>
        <dbReference type="ARBA" id="ARBA00022840"/>
    </source>
</evidence>
<dbReference type="AlphaFoldDB" id="G6F1W5"/>
<keyword evidence="7 13" id="KW-0808">Transferase</keyword>
<sequence>MKAPSFWQTYPPTLMAKALSPFSVITQLITKHRLSKSKWKTSVPVICCGNLTVGGTGKTTVALELGKYFQQDYKVAFLTRGYKRKNQSPEPICVDLSRHTVHDVGDEALLLAQLAPTWVASNRAASAKMAIKNGAELLIMDDGFQNPTLYQDMPILIIDGITGFGNHQALPAGPLRESLQHGLQRAKACILIGEDKANTQQYLPKNLPIFHANLKMDDQIQAFKGKSVIAFAGLGRPSKFFQSLEDNDLHLVQKIAFPDHHFYQEKELKELLSLHQYYQVPLVTTPKDYVRLPLSFKQYVIPLGVHLQWQDQMALSKVYALLDSILVQGVKG</sequence>
<evidence type="ECO:0000256" key="6">
    <source>
        <dbReference type="ARBA" id="ARBA00022556"/>
    </source>
</evidence>
<dbReference type="GO" id="GO:0009244">
    <property type="term" value="P:lipopolysaccharide core region biosynthetic process"/>
    <property type="evidence" value="ECO:0007669"/>
    <property type="project" value="TreeGrafter"/>
</dbReference>
<dbReference type="Pfam" id="PF02606">
    <property type="entry name" value="LpxK"/>
    <property type="match status" value="1"/>
</dbReference>
<comment type="pathway">
    <text evidence="2 13">Glycolipid biosynthesis; lipid IV(A) biosynthesis; lipid IV(A) from (3R)-3-hydroxytetradecanoyl-[acyl-carrier-protein] and UDP-N-acetyl-alpha-D-glucosamine: step 6/6.</text>
</comment>
<dbReference type="Proteomes" id="UP000005939">
    <property type="component" value="Unassembled WGS sequence"/>
</dbReference>
<evidence type="ECO:0000256" key="5">
    <source>
        <dbReference type="ARBA" id="ARBA00022516"/>
    </source>
</evidence>
<evidence type="ECO:0000256" key="9">
    <source>
        <dbReference type="ARBA" id="ARBA00022777"/>
    </source>
</evidence>
<comment type="catalytic activity">
    <reaction evidence="13">
        <text>a lipid A disaccharide + ATP = a lipid IVA + ADP + H(+)</text>
        <dbReference type="Rhea" id="RHEA:67840"/>
        <dbReference type="ChEBI" id="CHEBI:15378"/>
        <dbReference type="ChEBI" id="CHEBI:30616"/>
        <dbReference type="ChEBI" id="CHEBI:176343"/>
        <dbReference type="ChEBI" id="CHEBI:176425"/>
        <dbReference type="ChEBI" id="CHEBI:456216"/>
        <dbReference type="EC" id="2.7.1.130"/>
    </reaction>
</comment>
<dbReference type="eggNOG" id="COG1663">
    <property type="taxonomic scope" value="Bacteria"/>
</dbReference>
<evidence type="ECO:0000256" key="13">
    <source>
        <dbReference type="HAMAP-Rule" id="MF_00409"/>
    </source>
</evidence>
<protein>
    <recommendedName>
        <fullName evidence="4 13">Tetraacyldisaccharide 4'-kinase</fullName>
        <ecNumber evidence="3 13">2.7.1.130</ecNumber>
    </recommendedName>
    <alternativeName>
        <fullName evidence="12 13">Lipid A 4'-kinase</fullName>
    </alternativeName>
</protein>
<dbReference type="GO" id="GO:0009029">
    <property type="term" value="F:lipid-A 4'-kinase activity"/>
    <property type="evidence" value="ECO:0007669"/>
    <property type="project" value="UniProtKB-UniRule"/>
</dbReference>
<evidence type="ECO:0000256" key="8">
    <source>
        <dbReference type="ARBA" id="ARBA00022741"/>
    </source>
</evidence>
<evidence type="ECO:0000256" key="1">
    <source>
        <dbReference type="ARBA" id="ARBA00002274"/>
    </source>
</evidence>
<dbReference type="InterPro" id="IPR003758">
    <property type="entry name" value="LpxK"/>
</dbReference>
<dbReference type="InterPro" id="IPR027417">
    <property type="entry name" value="P-loop_NTPase"/>
</dbReference>
<organism evidence="14 15">
    <name type="scientific">Commensalibacter intestini A911</name>
    <dbReference type="NCBI Taxonomy" id="1088868"/>
    <lineage>
        <taxon>Bacteria</taxon>
        <taxon>Pseudomonadati</taxon>
        <taxon>Pseudomonadota</taxon>
        <taxon>Alphaproteobacteria</taxon>
        <taxon>Acetobacterales</taxon>
        <taxon>Acetobacteraceae</taxon>
    </lineage>
</organism>
<evidence type="ECO:0000313" key="14">
    <source>
        <dbReference type="EMBL" id="EHD13419.1"/>
    </source>
</evidence>
<evidence type="ECO:0000313" key="15">
    <source>
        <dbReference type="Proteomes" id="UP000005939"/>
    </source>
</evidence>
<evidence type="ECO:0000256" key="2">
    <source>
        <dbReference type="ARBA" id="ARBA00004870"/>
    </source>
</evidence>
<reference evidence="14 15" key="1">
    <citation type="submission" date="2011-10" db="EMBL/GenBank/DDBJ databases">
        <title>Genome Sequence of Commensalibacter intestini A911, isolated from Drosophila gut.</title>
        <authorList>
            <person name="Lee W.-J."/>
            <person name="Kim E.-K."/>
        </authorList>
    </citation>
    <scope>NUCLEOTIDE SEQUENCE [LARGE SCALE GENOMIC DNA]</scope>
    <source>
        <strain evidence="14 15">A911</strain>
    </source>
</reference>
<evidence type="ECO:0000256" key="7">
    <source>
        <dbReference type="ARBA" id="ARBA00022679"/>
    </source>
</evidence>
<keyword evidence="6 13" id="KW-0441">Lipid A biosynthesis</keyword>
<name>G6F1W5_9PROT</name>
<dbReference type="GO" id="GO:0009245">
    <property type="term" value="P:lipid A biosynthetic process"/>
    <property type="evidence" value="ECO:0007669"/>
    <property type="project" value="UniProtKB-UniRule"/>
</dbReference>
<comment type="caution">
    <text evidence="14">The sequence shown here is derived from an EMBL/GenBank/DDBJ whole genome shotgun (WGS) entry which is preliminary data.</text>
</comment>
<dbReference type="HAMAP" id="MF_00409">
    <property type="entry name" value="LpxK"/>
    <property type="match status" value="1"/>
</dbReference>
<dbReference type="STRING" id="1088868.CIN_16110"/>
<keyword evidence="10 13" id="KW-0067">ATP-binding</keyword>
<comment type="function">
    <text evidence="1 13">Transfers the gamma-phosphate of ATP to the 4'-position of a tetraacyldisaccharide 1-phosphate intermediate (termed DS-1-P) to form tetraacyldisaccharide 1,4'-bis-phosphate (lipid IVA).</text>
</comment>
<proteinExistence type="inferred from homology"/>
<dbReference type="PANTHER" id="PTHR42724:SF1">
    <property type="entry name" value="TETRAACYLDISACCHARIDE 4'-KINASE, MITOCHONDRIAL-RELATED"/>
    <property type="match status" value="1"/>
</dbReference>
<evidence type="ECO:0000256" key="11">
    <source>
        <dbReference type="ARBA" id="ARBA00023098"/>
    </source>
</evidence>
<dbReference type="NCBIfam" id="TIGR00682">
    <property type="entry name" value="lpxK"/>
    <property type="match status" value="1"/>
</dbReference>
<keyword evidence="5 13" id="KW-0444">Lipid biosynthesis</keyword>